<keyword evidence="9" id="KW-0458">Lysosome</keyword>
<dbReference type="NCBIfam" id="TIGR00951">
    <property type="entry name" value="2A43"/>
    <property type="match status" value="1"/>
</dbReference>
<name>A0AAD4N528_9BILA</name>
<dbReference type="EMBL" id="JAKKPZ010000016">
    <property type="protein sequence ID" value="KAI1713170.1"/>
    <property type="molecule type" value="Genomic_DNA"/>
</dbReference>
<evidence type="ECO:0000256" key="1">
    <source>
        <dbReference type="ARBA" id="ARBA00004155"/>
    </source>
</evidence>
<dbReference type="InterPro" id="IPR006603">
    <property type="entry name" value="PQ-loop_rpt"/>
</dbReference>
<comment type="caution">
    <text evidence="12">The sequence shown here is derived from an EMBL/GenBank/DDBJ whole genome shotgun (WGS) entry which is preliminary data.</text>
</comment>
<feature type="transmembrane region" description="Helical" evidence="11">
    <location>
        <begin position="312"/>
        <end position="332"/>
    </location>
</feature>
<evidence type="ECO:0000256" key="8">
    <source>
        <dbReference type="ARBA" id="ARBA00023136"/>
    </source>
</evidence>
<feature type="transmembrane region" description="Helical" evidence="11">
    <location>
        <begin position="178"/>
        <end position="201"/>
    </location>
</feature>
<evidence type="ECO:0000256" key="7">
    <source>
        <dbReference type="ARBA" id="ARBA00022989"/>
    </source>
</evidence>
<evidence type="ECO:0000256" key="2">
    <source>
        <dbReference type="ARBA" id="ARBA00006855"/>
    </source>
</evidence>
<comment type="similarity">
    <text evidence="2">Belongs to the cystinosin family.</text>
</comment>
<evidence type="ECO:0000256" key="5">
    <source>
        <dbReference type="ARBA" id="ARBA00022737"/>
    </source>
</evidence>
<dbReference type="SMART" id="SM00679">
    <property type="entry name" value="CTNS"/>
    <property type="match status" value="2"/>
</dbReference>
<sequence>MLHFVDMQRCLWEARDDLEGDIKLQIGSKNPEITIDPTSITITPQKKSATVTVRGLAVTSRSYVDVDRCWIVANGSETDCPFNTSRTFVTTKVVKSNVISVIVYICGFIFFIAWSISFYPQIILNYRRKSVIGLNFDFLLLNFVGFGCYTVYNILFFFDDTVQDIYLSTHPHNLIPVLINDVIFASHAFFVCIVTGIQCFIYERGEQRISMICRGWSSLLVLLGIVSVILASFSVVNWLQFIYLLSYIKMAVTVSKYLPQAILNYKRKSTVGWSIGNILLDFTGGCTDIFQMVLQATNTDDWSVFTGNPVKFGIGSVSIFFDIFFMIQHYILYRHSNQDEKLCKQESMNGSVAKEASSL</sequence>
<gene>
    <name evidence="12" type="ORF">DdX_09242</name>
</gene>
<organism evidence="12 13">
    <name type="scientific">Ditylenchus destructor</name>
    <dbReference type="NCBI Taxonomy" id="166010"/>
    <lineage>
        <taxon>Eukaryota</taxon>
        <taxon>Metazoa</taxon>
        <taxon>Ecdysozoa</taxon>
        <taxon>Nematoda</taxon>
        <taxon>Chromadorea</taxon>
        <taxon>Rhabditida</taxon>
        <taxon>Tylenchina</taxon>
        <taxon>Tylenchomorpha</taxon>
        <taxon>Sphaerularioidea</taxon>
        <taxon>Anguinidae</taxon>
        <taxon>Anguininae</taxon>
        <taxon>Ditylenchus</taxon>
    </lineage>
</organism>
<evidence type="ECO:0000256" key="11">
    <source>
        <dbReference type="SAM" id="Phobius"/>
    </source>
</evidence>
<dbReference type="PANTHER" id="PTHR13131">
    <property type="entry name" value="CYSTINOSIN"/>
    <property type="match status" value="1"/>
</dbReference>
<protein>
    <submittedName>
        <fullName evidence="12">PQ loop repeat domain-containing protein</fullName>
    </submittedName>
</protein>
<feature type="transmembrane region" description="Helical" evidence="11">
    <location>
        <begin position="213"/>
        <end position="235"/>
    </location>
</feature>
<dbReference type="GO" id="GO:0005765">
    <property type="term" value="C:lysosomal membrane"/>
    <property type="evidence" value="ECO:0007669"/>
    <property type="project" value="UniProtKB-SubCell"/>
</dbReference>
<reference evidence="12" key="1">
    <citation type="submission" date="2022-01" db="EMBL/GenBank/DDBJ databases">
        <title>Genome Sequence Resource for Two Populations of Ditylenchus destructor, the Migratory Endoparasitic Phytonematode.</title>
        <authorList>
            <person name="Zhang H."/>
            <person name="Lin R."/>
            <person name="Xie B."/>
        </authorList>
    </citation>
    <scope>NUCLEOTIDE SEQUENCE</scope>
    <source>
        <strain evidence="12">BazhouSP</strain>
    </source>
</reference>
<evidence type="ECO:0000256" key="9">
    <source>
        <dbReference type="ARBA" id="ARBA00023228"/>
    </source>
</evidence>
<evidence type="ECO:0000313" key="12">
    <source>
        <dbReference type="EMBL" id="KAI1713170.1"/>
    </source>
</evidence>
<keyword evidence="3" id="KW-0813">Transport</keyword>
<dbReference type="GO" id="GO:0015184">
    <property type="term" value="F:L-cystine transmembrane transporter activity"/>
    <property type="evidence" value="ECO:0007669"/>
    <property type="project" value="TreeGrafter"/>
</dbReference>
<dbReference type="Proteomes" id="UP001201812">
    <property type="component" value="Unassembled WGS sequence"/>
</dbReference>
<dbReference type="Pfam" id="PF04193">
    <property type="entry name" value="PQ-loop"/>
    <property type="match status" value="2"/>
</dbReference>
<evidence type="ECO:0000256" key="4">
    <source>
        <dbReference type="ARBA" id="ARBA00022692"/>
    </source>
</evidence>
<keyword evidence="5" id="KW-0677">Repeat</keyword>
<evidence type="ECO:0000256" key="3">
    <source>
        <dbReference type="ARBA" id="ARBA00022448"/>
    </source>
</evidence>
<keyword evidence="7 11" id="KW-1133">Transmembrane helix</keyword>
<dbReference type="AlphaFoldDB" id="A0AAD4N528"/>
<accession>A0AAD4N528</accession>
<evidence type="ECO:0000313" key="13">
    <source>
        <dbReference type="Proteomes" id="UP001201812"/>
    </source>
</evidence>
<dbReference type="FunFam" id="1.20.1280.290:FF:000016">
    <property type="entry name" value="Cystinosin homolog"/>
    <property type="match status" value="1"/>
</dbReference>
<comment type="subcellular location">
    <subcellularLocation>
        <location evidence="1">Lysosome membrane</location>
        <topology evidence="1">Multi-pass membrane protein</topology>
    </subcellularLocation>
</comment>
<keyword evidence="8 11" id="KW-0472">Membrane</keyword>
<keyword evidence="6" id="KW-0769">Symport</keyword>
<evidence type="ECO:0000256" key="6">
    <source>
        <dbReference type="ARBA" id="ARBA00022847"/>
    </source>
</evidence>
<dbReference type="InterPro" id="IPR005282">
    <property type="entry name" value="LC_transporter"/>
</dbReference>
<comment type="catalytic activity">
    <reaction evidence="10">
        <text>L-cystine(out) + H(+)(out) = L-cystine(in) + H(+)(in)</text>
        <dbReference type="Rhea" id="RHEA:66172"/>
        <dbReference type="ChEBI" id="CHEBI:15378"/>
        <dbReference type="ChEBI" id="CHEBI:35491"/>
    </reaction>
    <physiologicalReaction direction="left-to-right" evidence="10">
        <dbReference type="Rhea" id="RHEA:66173"/>
    </physiologicalReaction>
</comment>
<proteinExistence type="inferred from homology"/>
<keyword evidence="4 11" id="KW-0812">Transmembrane</keyword>
<dbReference type="GO" id="GO:0015293">
    <property type="term" value="F:symporter activity"/>
    <property type="evidence" value="ECO:0007669"/>
    <property type="project" value="UniProtKB-KW"/>
</dbReference>
<keyword evidence="13" id="KW-1185">Reference proteome</keyword>
<feature type="transmembrane region" description="Helical" evidence="11">
    <location>
        <begin position="98"/>
        <end position="119"/>
    </location>
</feature>
<evidence type="ECO:0000256" key="10">
    <source>
        <dbReference type="ARBA" id="ARBA00048473"/>
    </source>
</evidence>
<feature type="transmembrane region" description="Helical" evidence="11">
    <location>
        <begin position="139"/>
        <end position="158"/>
    </location>
</feature>
<dbReference type="PANTHER" id="PTHR13131:SF5">
    <property type="entry name" value="CYSTINOSIN"/>
    <property type="match status" value="1"/>
</dbReference>
<dbReference type="Gene3D" id="1.20.1280.290">
    <property type="match status" value="2"/>
</dbReference>